<dbReference type="GO" id="GO:0016740">
    <property type="term" value="F:transferase activity"/>
    <property type="evidence" value="ECO:0007669"/>
    <property type="project" value="UniProtKB-KW"/>
</dbReference>
<dbReference type="Pfam" id="PF02958">
    <property type="entry name" value="EcKL"/>
    <property type="match status" value="1"/>
</dbReference>
<dbReference type="PANTHER" id="PTHR11012:SF8">
    <property type="entry name" value="JUVENILE HORMONE-INDUCIBLE PROTEIN 26"/>
    <property type="match status" value="1"/>
</dbReference>
<protein>
    <recommendedName>
        <fullName evidence="1">CHK kinase-like domain-containing protein</fullName>
    </recommendedName>
</protein>
<keyword evidence="2" id="KW-0808">Transferase</keyword>
<organism evidence="2 3">
    <name type="scientific">Drosophila virilis</name>
    <name type="common">Fruit fly</name>
    <dbReference type="NCBI Taxonomy" id="7244"/>
    <lineage>
        <taxon>Eukaryota</taxon>
        <taxon>Metazoa</taxon>
        <taxon>Ecdysozoa</taxon>
        <taxon>Arthropoda</taxon>
        <taxon>Hexapoda</taxon>
        <taxon>Insecta</taxon>
        <taxon>Pterygota</taxon>
        <taxon>Neoptera</taxon>
        <taxon>Endopterygota</taxon>
        <taxon>Diptera</taxon>
        <taxon>Brachycera</taxon>
        <taxon>Muscomorpha</taxon>
        <taxon>Ephydroidea</taxon>
        <taxon>Drosophilidae</taxon>
        <taxon>Drosophila</taxon>
    </lineage>
</organism>
<dbReference type="PANTHER" id="PTHR11012">
    <property type="entry name" value="PROTEIN KINASE-LIKE DOMAIN-CONTAINING"/>
    <property type="match status" value="1"/>
</dbReference>
<dbReference type="eggNOG" id="ENOG502SGV2">
    <property type="taxonomic scope" value="Eukaryota"/>
</dbReference>
<dbReference type="HOGENOM" id="CLU_010718_2_0_1"/>
<dbReference type="InParanoid" id="B4MH45"/>
<evidence type="ECO:0000313" key="2">
    <source>
        <dbReference type="EMBL" id="EDW71497.1"/>
    </source>
</evidence>
<dbReference type="Gene3D" id="3.90.1200.10">
    <property type="match status" value="1"/>
</dbReference>
<dbReference type="OMA" id="QGWRVTK"/>
<dbReference type="OrthoDB" id="191037at2759"/>
<dbReference type="AlphaFoldDB" id="B4MH45"/>
<dbReference type="InterPro" id="IPR015897">
    <property type="entry name" value="CHK_kinase-like"/>
</dbReference>
<proteinExistence type="predicted"/>
<keyword evidence="3" id="KW-1185">Reference proteome</keyword>
<dbReference type="PhylomeDB" id="B4MH45"/>
<dbReference type="SMART" id="SM00587">
    <property type="entry name" value="CHK"/>
    <property type="match status" value="1"/>
</dbReference>
<evidence type="ECO:0000313" key="3">
    <source>
        <dbReference type="Proteomes" id="UP000008792"/>
    </source>
</evidence>
<dbReference type="SUPFAM" id="SSF56112">
    <property type="entry name" value="Protein kinase-like (PK-like)"/>
    <property type="match status" value="1"/>
</dbReference>
<accession>B4MH45</accession>
<dbReference type="Proteomes" id="UP000008792">
    <property type="component" value="Unassembled WGS sequence"/>
</dbReference>
<reference evidence="2 3" key="1">
    <citation type="journal article" date="2007" name="Nature">
        <title>Evolution of genes and genomes on the Drosophila phylogeny.</title>
        <authorList>
            <consortium name="Drosophila 12 Genomes Consortium"/>
            <person name="Clark A.G."/>
            <person name="Eisen M.B."/>
            <person name="Smith D.R."/>
            <person name="Bergman C.M."/>
            <person name="Oliver B."/>
            <person name="Markow T.A."/>
            <person name="Kaufman T.C."/>
            <person name="Kellis M."/>
            <person name="Gelbart W."/>
            <person name="Iyer V.N."/>
            <person name="Pollard D.A."/>
            <person name="Sackton T.B."/>
            <person name="Larracuente A.M."/>
            <person name="Singh N.D."/>
            <person name="Abad J.P."/>
            <person name="Abt D.N."/>
            <person name="Adryan B."/>
            <person name="Aguade M."/>
            <person name="Akashi H."/>
            <person name="Anderson W.W."/>
            <person name="Aquadro C.F."/>
            <person name="Ardell D.H."/>
            <person name="Arguello R."/>
            <person name="Artieri C.G."/>
            <person name="Barbash D.A."/>
            <person name="Barker D."/>
            <person name="Barsanti P."/>
            <person name="Batterham P."/>
            <person name="Batzoglou S."/>
            <person name="Begun D."/>
            <person name="Bhutkar A."/>
            <person name="Blanco E."/>
            <person name="Bosak S.A."/>
            <person name="Bradley R.K."/>
            <person name="Brand A.D."/>
            <person name="Brent M.R."/>
            <person name="Brooks A.N."/>
            <person name="Brown R.H."/>
            <person name="Butlin R.K."/>
            <person name="Caggese C."/>
            <person name="Calvi B.R."/>
            <person name="Bernardo de Carvalho A."/>
            <person name="Caspi A."/>
            <person name="Castrezana S."/>
            <person name="Celniker S.E."/>
            <person name="Chang J.L."/>
            <person name="Chapple C."/>
            <person name="Chatterji S."/>
            <person name="Chinwalla A."/>
            <person name="Civetta A."/>
            <person name="Clifton S.W."/>
            <person name="Comeron J.M."/>
            <person name="Costello J.C."/>
            <person name="Coyne J.A."/>
            <person name="Daub J."/>
            <person name="David R.G."/>
            <person name="Delcher A.L."/>
            <person name="Delehaunty K."/>
            <person name="Do C.B."/>
            <person name="Ebling H."/>
            <person name="Edwards K."/>
            <person name="Eickbush T."/>
            <person name="Evans J.D."/>
            <person name="Filipski A."/>
            <person name="Findeiss S."/>
            <person name="Freyhult E."/>
            <person name="Fulton L."/>
            <person name="Fulton R."/>
            <person name="Garcia A.C."/>
            <person name="Gardiner A."/>
            <person name="Garfield D.A."/>
            <person name="Garvin B.E."/>
            <person name="Gibson G."/>
            <person name="Gilbert D."/>
            <person name="Gnerre S."/>
            <person name="Godfrey J."/>
            <person name="Good R."/>
            <person name="Gotea V."/>
            <person name="Gravely B."/>
            <person name="Greenberg A.J."/>
            <person name="Griffiths-Jones S."/>
            <person name="Gross S."/>
            <person name="Guigo R."/>
            <person name="Gustafson E.A."/>
            <person name="Haerty W."/>
            <person name="Hahn M.W."/>
            <person name="Halligan D.L."/>
            <person name="Halpern A.L."/>
            <person name="Halter G.M."/>
            <person name="Han M.V."/>
            <person name="Heger A."/>
            <person name="Hillier L."/>
            <person name="Hinrichs A.S."/>
            <person name="Holmes I."/>
            <person name="Hoskins R.A."/>
            <person name="Hubisz M.J."/>
            <person name="Hultmark D."/>
            <person name="Huntley M.A."/>
            <person name="Jaffe D.B."/>
            <person name="Jagadeeshan S."/>
            <person name="Jeck W.R."/>
            <person name="Johnson J."/>
            <person name="Jones C.D."/>
            <person name="Jordan W.C."/>
            <person name="Karpen G.H."/>
            <person name="Kataoka E."/>
            <person name="Keightley P.D."/>
            <person name="Kheradpour P."/>
            <person name="Kirkness E.F."/>
            <person name="Koerich L.B."/>
            <person name="Kristiansen K."/>
            <person name="Kudrna D."/>
            <person name="Kulathinal R.J."/>
            <person name="Kumar S."/>
            <person name="Kwok R."/>
            <person name="Lander E."/>
            <person name="Langley C.H."/>
            <person name="Lapoint R."/>
            <person name="Lazzaro B.P."/>
            <person name="Lee S.J."/>
            <person name="Levesque L."/>
            <person name="Li R."/>
            <person name="Lin C.F."/>
            <person name="Lin M.F."/>
            <person name="Lindblad-Toh K."/>
            <person name="Llopart A."/>
            <person name="Long M."/>
            <person name="Low L."/>
            <person name="Lozovsky E."/>
            <person name="Lu J."/>
            <person name="Luo M."/>
            <person name="Machado C.A."/>
            <person name="Makalowski W."/>
            <person name="Marzo M."/>
            <person name="Matsuda M."/>
            <person name="Matzkin L."/>
            <person name="McAllister B."/>
            <person name="McBride C.S."/>
            <person name="McKernan B."/>
            <person name="McKernan K."/>
            <person name="Mendez-Lago M."/>
            <person name="Minx P."/>
            <person name="Mollenhauer M.U."/>
            <person name="Montooth K."/>
            <person name="Mount S.M."/>
            <person name="Mu X."/>
            <person name="Myers E."/>
            <person name="Negre B."/>
            <person name="Newfeld S."/>
            <person name="Nielsen R."/>
            <person name="Noor M.A."/>
            <person name="O'Grady P."/>
            <person name="Pachter L."/>
            <person name="Papaceit M."/>
            <person name="Parisi M.J."/>
            <person name="Parisi M."/>
            <person name="Parts L."/>
            <person name="Pedersen J.S."/>
            <person name="Pesole G."/>
            <person name="Phillippy A.M."/>
            <person name="Ponting C.P."/>
            <person name="Pop M."/>
            <person name="Porcelli D."/>
            <person name="Powell J.R."/>
            <person name="Prohaska S."/>
            <person name="Pruitt K."/>
            <person name="Puig M."/>
            <person name="Quesneville H."/>
            <person name="Ram K.R."/>
            <person name="Rand D."/>
            <person name="Rasmussen M.D."/>
            <person name="Reed L.K."/>
            <person name="Reenan R."/>
            <person name="Reily A."/>
            <person name="Remington K.A."/>
            <person name="Rieger T.T."/>
            <person name="Ritchie M.G."/>
            <person name="Robin C."/>
            <person name="Rogers Y.H."/>
            <person name="Rohde C."/>
            <person name="Rozas J."/>
            <person name="Rubenfield M.J."/>
            <person name="Ruiz A."/>
            <person name="Russo S."/>
            <person name="Salzberg S.L."/>
            <person name="Sanchez-Gracia A."/>
            <person name="Saranga D.J."/>
            <person name="Sato H."/>
            <person name="Schaeffer S.W."/>
            <person name="Schatz M.C."/>
            <person name="Schlenke T."/>
            <person name="Schwartz R."/>
            <person name="Segarra C."/>
            <person name="Singh R.S."/>
            <person name="Sirot L."/>
            <person name="Sirota M."/>
            <person name="Sisneros N.B."/>
            <person name="Smith C.D."/>
            <person name="Smith T.F."/>
            <person name="Spieth J."/>
            <person name="Stage D.E."/>
            <person name="Stark A."/>
            <person name="Stephan W."/>
            <person name="Strausberg R.L."/>
            <person name="Strempel S."/>
            <person name="Sturgill D."/>
            <person name="Sutton G."/>
            <person name="Sutton G.G."/>
            <person name="Tao W."/>
            <person name="Teichmann S."/>
            <person name="Tobari Y.N."/>
            <person name="Tomimura Y."/>
            <person name="Tsolas J.M."/>
            <person name="Valente V.L."/>
            <person name="Venter E."/>
            <person name="Venter J.C."/>
            <person name="Vicario S."/>
            <person name="Vieira F.G."/>
            <person name="Vilella A.J."/>
            <person name="Villasante A."/>
            <person name="Walenz B."/>
            <person name="Wang J."/>
            <person name="Wasserman M."/>
            <person name="Watts T."/>
            <person name="Wilson D."/>
            <person name="Wilson R.K."/>
            <person name="Wing R.A."/>
            <person name="Wolfner M.F."/>
            <person name="Wong A."/>
            <person name="Wong G.K."/>
            <person name="Wu C.I."/>
            <person name="Wu G."/>
            <person name="Yamamoto D."/>
            <person name="Yang H.P."/>
            <person name="Yang S.P."/>
            <person name="Yorke J.A."/>
            <person name="Yoshida K."/>
            <person name="Zdobnov E."/>
            <person name="Zhang P."/>
            <person name="Zhang Y."/>
            <person name="Zimin A.V."/>
            <person name="Baldwin J."/>
            <person name="Abdouelleil A."/>
            <person name="Abdulkadir J."/>
            <person name="Abebe A."/>
            <person name="Abera B."/>
            <person name="Abreu J."/>
            <person name="Acer S.C."/>
            <person name="Aftuck L."/>
            <person name="Alexander A."/>
            <person name="An P."/>
            <person name="Anderson E."/>
            <person name="Anderson S."/>
            <person name="Arachi H."/>
            <person name="Azer M."/>
            <person name="Bachantsang P."/>
            <person name="Barry A."/>
            <person name="Bayul T."/>
            <person name="Berlin A."/>
            <person name="Bessette D."/>
            <person name="Bloom T."/>
            <person name="Blye J."/>
            <person name="Boguslavskiy L."/>
            <person name="Bonnet C."/>
            <person name="Boukhgalter B."/>
            <person name="Bourzgui I."/>
            <person name="Brown A."/>
            <person name="Cahill P."/>
            <person name="Channer S."/>
            <person name="Cheshatsang Y."/>
            <person name="Chuda L."/>
            <person name="Citroen M."/>
            <person name="Collymore A."/>
            <person name="Cooke P."/>
            <person name="Costello M."/>
            <person name="D'Aco K."/>
            <person name="Daza R."/>
            <person name="De Haan G."/>
            <person name="DeGray S."/>
            <person name="DeMaso C."/>
            <person name="Dhargay N."/>
            <person name="Dooley K."/>
            <person name="Dooley E."/>
            <person name="Doricent M."/>
            <person name="Dorje P."/>
            <person name="Dorjee K."/>
            <person name="Dupes A."/>
            <person name="Elong R."/>
            <person name="Falk J."/>
            <person name="Farina A."/>
            <person name="Faro S."/>
            <person name="Ferguson D."/>
            <person name="Fisher S."/>
            <person name="Foley C.D."/>
            <person name="Franke A."/>
            <person name="Friedrich D."/>
            <person name="Gadbois L."/>
            <person name="Gearin G."/>
            <person name="Gearin C.R."/>
            <person name="Giannoukos G."/>
            <person name="Goode T."/>
            <person name="Graham J."/>
            <person name="Grandbois E."/>
            <person name="Grewal S."/>
            <person name="Gyaltsen K."/>
            <person name="Hafez N."/>
            <person name="Hagos B."/>
            <person name="Hall J."/>
            <person name="Henson C."/>
            <person name="Hollinger A."/>
            <person name="Honan T."/>
            <person name="Huard M.D."/>
            <person name="Hughes L."/>
            <person name="Hurhula B."/>
            <person name="Husby M.E."/>
            <person name="Kamat A."/>
            <person name="Kanga B."/>
            <person name="Kashin S."/>
            <person name="Khazanovich D."/>
            <person name="Kisner P."/>
            <person name="Lance K."/>
            <person name="Lara M."/>
            <person name="Lee W."/>
            <person name="Lennon N."/>
            <person name="Letendre F."/>
            <person name="LeVine R."/>
            <person name="Lipovsky A."/>
            <person name="Liu X."/>
            <person name="Liu J."/>
            <person name="Liu S."/>
            <person name="Lokyitsang T."/>
            <person name="Lokyitsang Y."/>
            <person name="Lubonja R."/>
            <person name="Lui A."/>
            <person name="MacDonald P."/>
            <person name="Magnisalis V."/>
            <person name="Maru K."/>
            <person name="Matthews C."/>
            <person name="McCusker W."/>
            <person name="McDonough S."/>
            <person name="Mehta T."/>
            <person name="Meldrim J."/>
            <person name="Meneus L."/>
            <person name="Mihai O."/>
            <person name="Mihalev A."/>
            <person name="Mihova T."/>
            <person name="Mittelman R."/>
            <person name="Mlenga V."/>
            <person name="Montmayeur A."/>
            <person name="Mulrain L."/>
            <person name="Navidi A."/>
            <person name="Naylor J."/>
            <person name="Negash T."/>
            <person name="Nguyen T."/>
            <person name="Nguyen N."/>
            <person name="Nicol R."/>
            <person name="Norbu C."/>
            <person name="Norbu N."/>
            <person name="Novod N."/>
            <person name="O'Neill B."/>
            <person name="Osman S."/>
            <person name="Markiewicz E."/>
            <person name="Oyono O.L."/>
            <person name="Patti C."/>
            <person name="Phunkhang P."/>
            <person name="Pierre F."/>
            <person name="Priest M."/>
            <person name="Raghuraman S."/>
            <person name="Rege F."/>
            <person name="Reyes R."/>
            <person name="Rise C."/>
            <person name="Rogov P."/>
            <person name="Ross K."/>
            <person name="Ryan E."/>
            <person name="Settipalli S."/>
            <person name="Shea T."/>
            <person name="Sherpa N."/>
            <person name="Shi L."/>
            <person name="Shih D."/>
            <person name="Sparrow T."/>
            <person name="Spaulding J."/>
            <person name="Stalker J."/>
            <person name="Stange-Thomann N."/>
            <person name="Stavropoulos S."/>
            <person name="Stone C."/>
            <person name="Strader C."/>
            <person name="Tesfaye S."/>
            <person name="Thomson T."/>
            <person name="Thoulutsang Y."/>
            <person name="Thoulutsang D."/>
            <person name="Topham K."/>
            <person name="Topping I."/>
            <person name="Tsamla T."/>
            <person name="Vassiliev H."/>
            <person name="Vo A."/>
            <person name="Wangchuk T."/>
            <person name="Wangdi T."/>
            <person name="Weiand M."/>
            <person name="Wilkinson J."/>
            <person name="Wilson A."/>
            <person name="Yadav S."/>
            <person name="Young G."/>
            <person name="Yu Q."/>
            <person name="Zembek L."/>
            <person name="Zhong D."/>
            <person name="Zimmer A."/>
            <person name="Zwirko Z."/>
            <person name="Jaffe D.B."/>
            <person name="Alvarez P."/>
            <person name="Brockman W."/>
            <person name="Butler J."/>
            <person name="Chin C."/>
            <person name="Gnerre S."/>
            <person name="Grabherr M."/>
            <person name="Kleber M."/>
            <person name="Mauceli E."/>
            <person name="MacCallum I."/>
        </authorList>
    </citation>
    <scope>NUCLEOTIDE SEQUENCE [LARGE SCALE GENOMIC DNA]</scope>
    <source>
        <strain evidence="3">Tucson 15010-1051.87</strain>
    </source>
</reference>
<dbReference type="STRING" id="7244.B4MH45"/>
<dbReference type="EMBL" id="CH941227">
    <property type="protein sequence ID" value="EDW71497.1"/>
    <property type="molecule type" value="Genomic_DNA"/>
</dbReference>
<sequence>MALNVDREVEWLTTSILPEILKNGRLVDNYSESQLSTFKVGDIKIAVIGPEEAFMLTQCYRATVNFEYAGEEQQRKFVVKKTPEVPPEFYENAQFGDLFHNEVSFYTEILPLILKLSNGKFAAPKYYHSEIKPNSAWLILGDFSADGWSVTKDRYGLSLEHTRIAVKYLGMFHGFGYAIKHNQKDRFEQLTRQFRESRYANDVMNPEYALIGKTGLKRVAKATTTYYPEVDKEFIKKFQQTVWDYVGYGRQRVGPKEPLSILCHGDYLRNNVAYKYATDNNGTPLDIMMFDYQTMRLSSPMIDLSTFLANSVLADVRHKHFDSIFDDYCTALFESYTKHKEGQIPEFLSRENLLKEYIRFLPYSLSISASFLMMLVEPPTLTIAEMIALQKTEDEIIQEAMSQGGEIVDREIAHQMKEMFELSRLHNVQIDEDIDSSTWINSVEFE</sequence>
<evidence type="ECO:0000259" key="1">
    <source>
        <dbReference type="SMART" id="SM00587"/>
    </source>
</evidence>
<gene>
    <name evidence="2" type="primary">Dvir\GJ15533</name>
    <name evidence="2" type="ORF">Dvir_GJ15533</name>
</gene>
<feature type="domain" description="CHK kinase-like" evidence="1">
    <location>
        <begin position="138"/>
        <end position="338"/>
    </location>
</feature>
<name>B4MH45_DROVI</name>
<dbReference type="InterPro" id="IPR011009">
    <property type="entry name" value="Kinase-like_dom_sf"/>
</dbReference>
<dbReference type="InterPro" id="IPR004119">
    <property type="entry name" value="EcKL"/>
</dbReference>